<dbReference type="Gene3D" id="3.40.50.1440">
    <property type="entry name" value="Tubulin/FtsZ, GTPase domain"/>
    <property type="match status" value="1"/>
</dbReference>
<dbReference type="EnsemblMetazoa" id="AALFPA23_007793.R10429">
    <property type="protein sequence ID" value="AALFPA23_007793.P10429"/>
    <property type="gene ID" value="AALFPA23_007793"/>
</dbReference>
<comment type="similarity">
    <text evidence="2">Belongs to the misato family.</text>
</comment>
<sequence>MAREILTLQLGNYANYVGTHWWNIQEASFNYDPNGTDQPSEVDHDVLYREGRTLTRQITYTPRMLLVDLKGTLKFMPKEGELYQANRGQQGSVEEEELVGGIGWDAGKVEVIRKDPAEKCEYQRDLVQSGNGEDGDEEEKDYNFKDTVQDWIDYSYSRYHPRSINMVNEYSHSKEENLFDTITNGMELWRNYDFQDDITDKVRQYVEECDGCQGFQTLLDCVDGFAGLGVKCLEHLQDEYGKASLVFPLVPPKMLNFKNADDVMTSSIRVVNTALCFSNLIESCSLFVPLSTMGRCWRNLDQPRSFPHVAYEESNFYQTSALLATFLDTASLRYRMKNPAEGNYLPSLCGDLSPYGRQMAAAGLALPFGMNNSEDLIDFLDNHEQQLHTQLTPNANLGKKYLFQSVSIRGIPRSKLKRPPTAKSAQRQQRMAAYRCDSVSEMVQFYYQCQLHASLSHVTACGAPMDLRTPFPNELLQSRVGYDGFLHEFDLGVKQKVISTPTLAVIQSSGDLADSLDSLHREVSRIKIAKLSRFAESGLEQEDYKESLERLLDFKEKYDDNYEL</sequence>
<keyword evidence="7" id="KW-1185">Reference proteome</keyword>
<evidence type="ECO:0000313" key="6">
    <source>
        <dbReference type="EnsemblMetazoa" id="AALFPA23_007793.P10429"/>
    </source>
</evidence>
<feature type="domain" description="DML1/Misato tubulin" evidence="5">
    <location>
        <begin position="146"/>
        <end position="335"/>
    </location>
</feature>
<accession>A0ABM1YC60</accession>
<dbReference type="InterPro" id="IPR019605">
    <property type="entry name" value="Misato_II_tubulin-like"/>
</dbReference>
<evidence type="ECO:0000313" key="7">
    <source>
        <dbReference type="Proteomes" id="UP000069940"/>
    </source>
</evidence>
<dbReference type="Proteomes" id="UP000069940">
    <property type="component" value="Unassembled WGS sequence"/>
</dbReference>
<protein>
    <recommendedName>
        <fullName evidence="8">Protein misato</fullName>
    </recommendedName>
</protein>
<dbReference type="PANTHER" id="PTHR13391:SF0">
    <property type="entry name" value="PROTEIN MISATO HOMOLOG 1"/>
    <property type="match status" value="1"/>
</dbReference>
<dbReference type="RefSeq" id="XP_019558504.2">
    <property type="nucleotide sequence ID" value="XM_019702959.3"/>
</dbReference>
<evidence type="ECO:0000259" key="5">
    <source>
        <dbReference type="Pfam" id="PF14881"/>
    </source>
</evidence>
<evidence type="ECO:0008006" key="8">
    <source>
        <dbReference type="Google" id="ProtNLM"/>
    </source>
</evidence>
<evidence type="ECO:0000256" key="1">
    <source>
        <dbReference type="ARBA" id="ARBA00004173"/>
    </source>
</evidence>
<evidence type="ECO:0000256" key="3">
    <source>
        <dbReference type="ARBA" id="ARBA00023128"/>
    </source>
</evidence>
<proteinExistence type="inferred from homology"/>
<feature type="domain" description="Misato Segment II tubulin-like" evidence="4">
    <location>
        <begin position="3"/>
        <end position="127"/>
    </location>
</feature>
<dbReference type="InterPro" id="IPR029209">
    <property type="entry name" value="DML1/Misato_tubulin"/>
</dbReference>
<dbReference type="GeneID" id="109427418"/>
<dbReference type="InterPro" id="IPR049942">
    <property type="entry name" value="DML1/Misato"/>
</dbReference>
<dbReference type="SUPFAM" id="SSF52490">
    <property type="entry name" value="Tubulin nucleotide-binding domain-like"/>
    <property type="match status" value="1"/>
</dbReference>
<dbReference type="Pfam" id="PF10644">
    <property type="entry name" value="Misat_Tub_SegII"/>
    <property type="match status" value="1"/>
</dbReference>
<dbReference type="Pfam" id="PF14881">
    <property type="entry name" value="Tubulin_3"/>
    <property type="match status" value="1"/>
</dbReference>
<comment type="subcellular location">
    <subcellularLocation>
        <location evidence="1">Mitochondrion</location>
    </subcellularLocation>
</comment>
<keyword evidence="3" id="KW-0496">Mitochondrion</keyword>
<dbReference type="CDD" id="cd06060">
    <property type="entry name" value="misato"/>
    <property type="match status" value="1"/>
</dbReference>
<organism evidence="6 7">
    <name type="scientific">Aedes albopictus</name>
    <name type="common">Asian tiger mosquito</name>
    <name type="synonym">Stegomyia albopicta</name>
    <dbReference type="NCBI Taxonomy" id="7160"/>
    <lineage>
        <taxon>Eukaryota</taxon>
        <taxon>Metazoa</taxon>
        <taxon>Ecdysozoa</taxon>
        <taxon>Arthropoda</taxon>
        <taxon>Hexapoda</taxon>
        <taxon>Insecta</taxon>
        <taxon>Pterygota</taxon>
        <taxon>Neoptera</taxon>
        <taxon>Endopterygota</taxon>
        <taxon>Diptera</taxon>
        <taxon>Nematocera</taxon>
        <taxon>Culicoidea</taxon>
        <taxon>Culicidae</taxon>
        <taxon>Culicinae</taxon>
        <taxon>Aedini</taxon>
        <taxon>Aedes</taxon>
        <taxon>Stegomyia</taxon>
    </lineage>
</organism>
<dbReference type="PANTHER" id="PTHR13391">
    <property type="entry name" value="MITOCHONDRIAL DISTRIBUTION REGULATOR MISATO"/>
    <property type="match status" value="1"/>
</dbReference>
<name>A0ABM1YC60_AEDAL</name>
<dbReference type="InterPro" id="IPR036525">
    <property type="entry name" value="Tubulin/FtsZ_GTPase_sf"/>
</dbReference>
<reference evidence="6" key="2">
    <citation type="submission" date="2025-05" db="UniProtKB">
        <authorList>
            <consortium name="EnsemblMetazoa"/>
        </authorList>
    </citation>
    <scope>IDENTIFICATION</scope>
    <source>
        <strain evidence="6">Foshan</strain>
    </source>
</reference>
<evidence type="ECO:0000256" key="2">
    <source>
        <dbReference type="ARBA" id="ARBA00008507"/>
    </source>
</evidence>
<reference evidence="7" key="1">
    <citation type="journal article" date="2015" name="Proc. Natl. Acad. Sci. U.S.A.">
        <title>Genome sequence of the Asian Tiger mosquito, Aedes albopictus, reveals insights into its biology, genetics, and evolution.</title>
        <authorList>
            <person name="Chen X.G."/>
            <person name="Jiang X."/>
            <person name="Gu J."/>
            <person name="Xu M."/>
            <person name="Wu Y."/>
            <person name="Deng Y."/>
            <person name="Zhang C."/>
            <person name="Bonizzoni M."/>
            <person name="Dermauw W."/>
            <person name="Vontas J."/>
            <person name="Armbruster P."/>
            <person name="Huang X."/>
            <person name="Yang Y."/>
            <person name="Zhang H."/>
            <person name="He W."/>
            <person name="Peng H."/>
            <person name="Liu Y."/>
            <person name="Wu K."/>
            <person name="Chen J."/>
            <person name="Lirakis M."/>
            <person name="Topalis P."/>
            <person name="Van Leeuwen T."/>
            <person name="Hall A.B."/>
            <person name="Jiang X."/>
            <person name="Thorpe C."/>
            <person name="Mueller R.L."/>
            <person name="Sun C."/>
            <person name="Waterhouse R.M."/>
            <person name="Yan G."/>
            <person name="Tu Z.J."/>
            <person name="Fang X."/>
            <person name="James A.A."/>
        </authorList>
    </citation>
    <scope>NUCLEOTIDE SEQUENCE [LARGE SCALE GENOMIC DNA]</scope>
    <source>
        <strain evidence="7">Foshan</strain>
    </source>
</reference>
<evidence type="ECO:0000259" key="4">
    <source>
        <dbReference type="Pfam" id="PF10644"/>
    </source>
</evidence>